<dbReference type="SUPFAM" id="SSF111369">
    <property type="entry name" value="HlyD-like secretion proteins"/>
    <property type="match status" value="1"/>
</dbReference>
<dbReference type="InterPro" id="IPR058625">
    <property type="entry name" value="MdtA-like_BSH"/>
</dbReference>
<evidence type="ECO:0000259" key="5">
    <source>
        <dbReference type="Pfam" id="PF25989"/>
    </source>
</evidence>
<name>A0A1G9SIN5_9BACT</name>
<dbReference type="GO" id="GO:0015562">
    <property type="term" value="F:efflux transmembrane transporter activity"/>
    <property type="evidence" value="ECO:0007669"/>
    <property type="project" value="TreeGrafter"/>
</dbReference>
<feature type="domain" description="Multidrug resistance protein MdtA-like barrel-sandwich hybrid" evidence="3">
    <location>
        <begin position="67"/>
        <end position="194"/>
    </location>
</feature>
<dbReference type="OrthoDB" id="9784685at2"/>
<evidence type="ECO:0000256" key="2">
    <source>
        <dbReference type="SAM" id="Coils"/>
    </source>
</evidence>
<feature type="domain" description="YknX-like C-terminal permuted SH3-like" evidence="5">
    <location>
        <begin position="281"/>
        <end position="347"/>
    </location>
</feature>
<dbReference type="PANTHER" id="PTHR30469:SF15">
    <property type="entry name" value="HLYD FAMILY OF SECRETION PROTEINS"/>
    <property type="match status" value="1"/>
</dbReference>
<feature type="coiled-coil region" evidence="2">
    <location>
        <begin position="108"/>
        <end position="159"/>
    </location>
</feature>
<reference evidence="6 7" key="1">
    <citation type="submission" date="2016-10" db="EMBL/GenBank/DDBJ databases">
        <authorList>
            <person name="de Groot N.N."/>
        </authorList>
    </citation>
    <scope>NUCLEOTIDE SEQUENCE [LARGE SCALE GENOMIC DNA]</scope>
    <source>
        <strain evidence="6 7">DSM 21668</strain>
    </source>
</reference>
<dbReference type="InterPro" id="IPR058637">
    <property type="entry name" value="YknX-like_C"/>
</dbReference>
<dbReference type="InterPro" id="IPR058792">
    <property type="entry name" value="Beta-barrel_RND_2"/>
</dbReference>
<gene>
    <name evidence="6" type="ORF">SAMN04488090_3189</name>
</gene>
<dbReference type="Gene3D" id="2.40.30.170">
    <property type="match status" value="1"/>
</dbReference>
<dbReference type="AlphaFoldDB" id="A0A1G9SIN5"/>
<dbReference type="Gene3D" id="2.40.420.20">
    <property type="match status" value="1"/>
</dbReference>
<sequence>MKRIFVAIILVATLGLTAWKLLDNKEKVAEKVYRPDPNLKVGVRVEAAQVRDLSQVSSFLGSFAPNREIEIRPQAGGEIVQLPIAEGQAVGAGKLIAKLDDDQLRFQAEGLQVTIEGYQNDLKRYETLVKGDATPAVNLEKTQLNIRSTQAQAKQIQKQIANTTITAPFSGVVTQKMVEKGSVVSPGTPIAKITDISLLKLVVQVPEKAVGQFKIGQSVGIRTEAYPDERFTGRVSLIGVQGDAAHNFPVEITVANSGAHPLKAGMYGSIENTSQVRGKTLTVARQAIVGSTKQPQVFVVENGKAVLRNVQIGATTNDYYEITGGLKEGEQIVVSGQINLQNGTPVVTQ</sequence>
<dbReference type="GO" id="GO:1990281">
    <property type="term" value="C:efflux pump complex"/>
    <property type="evidence" value="ECO:0007669"/>
    <property type="project" value="TreeGrafter"/>
</dbReference>
<dbReference type="Gene3D" id="2.40.50.100">
    <property type="match status" value="2"/>
</dbReference>
<dbReference type="STRING" id="563176.SAMN04488090_3189"/>
<accession>A0A1G9SIN5</accession>
<evidence type="ECO:0000313" key="6">
    <source>
        <dbReference type="EMBL" id="SDM35354.1"/>
    </source>
</evidence>
<dbReference type="RefSeq" id="WP_093204335.1">
    <property type="nucleotide sequence ID" value="NZ_FNGS01000006.1"/>
</dbReference>
<dbReference type="Pfam" id="PF25917">
    <property type="entry name" value="BSH_RND"/>
    <property type="match status" value="1"/>
</dbReference>
<comment type="similarity">
    <text evidence="1">Belongs to the membrane fusion protein (MFP) (TC 8.A.1) family.</text>
</comment>
<dbReference type="InterPro" id="IPR006143">
    <property type="entry name" value="RND_pump_MFP"/>
</dbReference>
<evidence type="ECO:0000259" key="4">
    <source>
        <dbReference type="Pfam" id="PF25954"/>
    </source>
</evidence>
<dbReference type="EMBL" id="FNGS01000006">
    <property type="protein sequence ID" value="SDM35354.1"/>
    <property type="molecule type" value="Genomic_DNA"/>
</dbReference>
<keyword evidence="7" id="KW-1185">Reference proteome</keyword>
<dbReference type="Pfam" id="PF25989">
    <property type="entry name" value="YknX_C"/>
    <property type="match status" value="1"/>
</dbReference>
<feature type="domain" description="CusB-like beta-barrel" evidence="4">
    <location>
        <begin position="201"/>
        <end position="273"/>
    </location>
</feature>
<dbReference type="Proteomes" id="UP000198901">
    <property type="component" value="Unassembled WGS sequence"/>
</dbReference>
<organism evidence="6 7">
    <name type="scientific">Siphonobacter aquaeclarae</name>
    <dbReference type="NCBI Taxonomy" id="563176"/>
    <lineage>
        <taxon>Bacteria</taxon>
        <taxon>Pseudomonadati</taxon>
        <taxon>Bacteroidota</taxon>
        <taxon>Cytophagia</taxon>
        <taxon>Cytophagales</taxon>
        <taxon>Cytophagaceae</taxon>
        <taxon>Siphonobacter</taxon>
    </lineage>
</organism>
<dbReference type="NCBIfam" id="TIGR01730">
    <property type="entry name" value="RND_mfp"/>
    <property type="match status" value="1"/>
</dbReference>
<proteinExistence type="inferred from homology"/>
<dbReference type="PANTHER" id="PTHR30469">
    <property type="entry name" value="MULTIDRUG RESISTANCE PROTEIN MDTA"/>
    <property type="match status" value="1"/>
</dbReference>
<keyword evidence="2" id="KW-0175">Coiled coil</keyword>
<evidence type="ECO:0000259" key="3">
    <source>
        <dbReference type="Pfam" id="PF25917"/>
    </source>
</evidence>
<evidence type="ECO:0000313" key="7">
    <source>
        <dbReference type="Proteomes" id="UP000198901"/>
    </source>
</evidence>
<protein>
    <submittedName>
        <fullName evidence="6">RND family efflux transporter, MFP subunit</fullName>
    </submittedName>
</protein>
<evidence type="ECO:0000256" key="1">
    <source>
        <dbReference type="ARBA" id="ARBA00009477"/>
    </source>
</evidence>
<dbReference type="Pfam" id="PF25954">
    <property type="entry name" value="Beta-barrel_RND_2"/>
    <property type="match status" value="1"/>
</dbReference>